<proteinExistence type="predicted"/>
<keyword evidence="2" id="KW-1185">Reference proteome</keyword>
<sequence length="37" mass="4023">MRRGDGVRGVLDATKLRRLLSTAQYDTGSSSPFSLLP</sequence>
<name>A0A0K1Q603_9BACT</name>
<dbReference type="KEGG" id="llu:AKJ09_07493"/>
<gene>
    <name evidence="1" type="ORF">AKJ09_07493</name>
</gene>
<dbReference type="Proteomes" id="UP000064967">
    <property type="component" value="Chromosome"/>
</dbReference>
<dbReference type="EMBL" id="CP012333">
    <property type="protein sequence ID" value="AKV00830.1"/>
    <property type="molecule type" value="Genomic_DNA"/>
</dbReference>
<accession>A0A0K1Q603</accession>
<organism evidence="1 2">
    <name type="scientific">Labilithrix luteola</name>
    <dbReference type="NCBI Taxonomy" id="1391654"/>
    <lineage>
        <taxon>Bacteria</taxon>
        <taxon>Pseudomonadati</taxon>
        <taxon>Myxococcota</taxon>
        <taxon>Polyangia</taxon>
        <taxon>Polyangiales</taxon>
        <taxon>Labilitrichaceae</taxon>
        <taxon>Labilithrix</taxon>
    </lineage>
</organism>
<reference evidence="1 2" key="1">
    <citation type="submission" date="2015-08" db="EMBL/GenBank/DDBJ databases">
        <authorList>
            <person name="Babu N.S."/>
            <person name="Beckwith C.J."/>
            <person name="Beseler K.G."/>
            <person name="Brison A."/>
            <person name="Carone J.V."/>
            <person name="Caskin T.P."/>
            <person name="Diamond M."/>
            <person name="Durham M.E."/>
            <person name="Foxe J.M."/>
            <person name="Go M."/>
            <person name="Henderson B.A."/>
            <person name="Jones I.B."/>
            <person name="McGettigan J.A."/>
            <person name="Micheletti S.J."/>
            <person name="Nasrallah M.E."/>
            <person name="Ortiz D."/>
            <person name="Piller C.R."/>
            <person name="Privatt S.R."/>
            <person name="Schneider S.L."/>
            <person name="Sharp S."/>
            <person name="Smith T.C."/>
            <person name="Stanton J.D."/>
            <person name="Ullery H.E."/>
            <person name="Wilson R.J."/>
            <person name="Serrano M.G."/>
            <person name="Buck G."/>
            <person name="Lee V."/>
            <person name="Wang Y."/>
            <person name="Carvalho R."/>
            <person name="Voegtly L."/>
            <person name="Shi R."/>
            <person name="Duckworth R."/>
            <person name="Johnson A."/>
            <person name="Loviza R."/>
            <person name="Walstead R."/>
            <person name="Shah Z."/>
            <person name="Kiflezghi M."/>
            <person name="Wade K."/>
            <person name="Ball S.L."/>
            <person name="Bradley K.W."/>
            <person name="Asai D.J."/>
            <person name="Bowman C.A."/>
            <person name="Russell D.A."/>
            <person name="Pope W.H."/>
            <person name="Jacobs-Sera D."/>
            <person name="Hendrix R.W."/>
            <person name="Hatfull G.F."/>
        </authorList>
    </citation>
    <scope>NUCLEOTIDE SEQUENCE [LARGE SCALE GENOMIC DNA]</scope>
    <source>
        <strain evidence="1 2">DSM 27648</strain>
    </source>
</reference>
<evidence type="ECO:0000313" key="2">
    <source>
        <dbReference type="Proteomes" id="UP000064967"/>
    </source>
</evidence>
<dbReference type="AlphaFoldDB" id="A0A0K1Q603"/>
<protein>
    <submittedName>
        <fullName evidence="1">Uncharacterized protein</fullName>
    </submittedName>
</protein>
<evidence type="ECO:0000313" key="1">
    <source>
        <dbReference type="EMBL" id="AKV00830.1"/>
    </source>
</evidence>